<dbReference type="InterPro" id="IPR000192">
    <property type="entry name" value="Aminotrans_V_dom"/>
</dbReference>
<dbReference type="EMBL" id="QUAH01000005">
    <property type="protein sequence ID" value="RFT15987.1"/>
    <property type="molecule type" value="Genomic_DNA"/>
</dbReference>
<dbReference type="InterPro" id="IPR015421">
    <property type="entry name" value="PyrdxlP-dep_Trfase_major"/>
</dbReference>
<protein>
    <submittedName>
        <fullName evidence="2">Cysteine desulfurase</fullName>
    </submittedName>
</protein>
<evidence type="ECO:0000259" key="1">
    <source>
        <dbReference type="Pfam" id="PF00266"/>
    </source>
</evidence>
<feature type="domain" description="Aminotransferase class V" evidence="1">
    <location>
        <begin position="68"/>
        <end position="412"/>
    </location>
</feature>
<reference evidence="2 3" key="1">
    <citation type="submission" date="2018-08" db="EMBL/GenBank/DDBJ databases">
        <title>Genome analysis of the thermophilic bacterium of the candidate phylum Aminicenantes from deep subsurface aquifer revealed its physiology and ecological role.</title>
        <authorList>
            <person name="Kadnikov V.V."/>
            <person name="Mardanov A.V."/>
            <person name="Beletsky A.V."/>
            <person name="Karnachuk O.V."/>
            <person name="Ravin N.V."/>
        </authorList>
    </citation>
    <scope>NUCLEOTIDE SEQUENCE [LARGE SCALE GENOMIC DNA]</scope>
    <source>
        <strain evidence="2">BY38</strain>
    </source>
</reference>
<dbReference type="Gene3D" id="3.90.1150.10">
    <property type="entry name" value="Aspartate Aminotransferase, domain 1"/>
    <property type="match status" value="1"/>
</dbReference>
<dbReference type="Gene3D" id="3.40.640.10">
    <property type="entry name" value="Type I PLP-dependent aspartate aminotransferase-like (Major domain)"/>
    <property type="match status" value="1"/>
</dbReference>
<accession>A0A3E2BMX7</accession>
<proteinExistence type="predicted"/>
<dbReference type="PANTHER" id="PTHR43586:SF21">
    <property type="entry name" value="PYRIDOXAL PHOSPHATE (PLP)-DEPENDENT ASPARTATE AMINOTRANSFERASE SUPERFAMILY"/>
    <property type="match status" value="1"/>
</dbReference>
<gene>
    <name evidence="2" type="ORF">OP8BY_1993</name>
</gene>
<sequence length="424" mass="46751">MPDPDVIYSVFQKLRNRFPGFSADSKGERRLYLNSGAGSLMVDSCLGAINSEGAGLNPMPGPITPPENRTWQFQQQVRQLVADFLGAGSPDEISFHFSTTAALFNLAFALRSLFKPGKNLVVTDLDHFANISPWETMGVYQGAEVRRVRLARDLSLDAADLLSKLDHNTVLVALTGASNVLGTIVPLTDLVSEIKQKSPALVVVDAVHLAPHAPIDVREIGCDFLAFSGYKIFGPMVGLLYSRLQVQDGLAPYRVETNKEQAPFCWEQGMLPNLQLAGLKGALEYLLEVGRAVSPKDSSAPARKVFRRALEAIKRYEQDLSLYFLERLKKIGSPRLKLYGIDNPGRVTSRTPTFALEIAGLSPSDLKRSFWEKGRIIIADGNHYSAVVVRHLQKSGLNRVSLAHYDGPDSLDLFFDCLENIITH</sequence>
<dbReference type="AlphaFoldDB" id="A0A3E2BMX7"/>
<evidence type="ECO:0000313" key="2">
    <source>
        <dbReference type="EMBL" id="RFT15987.1"/>
    </source>
</evidence>
<dbReference type="InterPro" id="IPR015422">
    <property type="entry name" value="PyrdxlP-dep_Trfase_small"/>
</dbReference>
<name>A0A3E2BMX7_9BACT</name>
<comment type="caution">
    <text evidence="2">The sequence shown here is derived from an EMBL/GenBank/DDBJ whole genome shotgun (WGS) entry which is preliminary data.</text>
</comment>
<dbReference type="InterPro" id="IPR015424">
    <property type="entry name" value="PyrdxlP-dep_Trfase"/>
</dbReference>
<dbReference type="Pfam" id="PF00266">
    <property type="entry name" value="Aminotran_5"/>
    <property type="match status" value="1"/>
</dbReference>
<dbReference type="SUPFAM" id="SSF53383">
    <property type="entry name" value="PLP-dependent transferases"/>
    <property type="match status" value="1"/>
</dbReference>
<dbReference type="PANTHER" id="PTHR43586">
    <property type="entry name" value="CYSTEINE DESULFURASE"/>
    <property type="match status" value="1"/>
</dbReference>
<dbReference type="Proteomes" id="UP000257323">
    <property type="component" value="Unassembled WGS sequence"/>
</dbReference>
<organism evidence="2 3">
    <name type="scientific">Candidatus Saccharicenans subterraneus</name>
    <dbReference type="NCBI Taxonomy" id="2508984"/>
    <lineage>
        <taxon>Bacteria</taxon>
        <taxon>Candidatus Aminicenantota</taxon>
        <taxon>Candidatus Aminicenantia</taxon>
        <taxon>Candidatus Aminicenantales</taxon>
        <taxon>Candidatus Saccharicenantaceae</taxon>
        <taxon>Candidatus Saccharicenans</taxon>
    </lineage>
</organism>
<evidence type="ECO:0000313" key="3">
    <source>
        <dbReference type="Proteomes" id="UP000257323"/>
    </source>
</evidence>